<evidence type="ECO:0000313" key="5">
    <source>
        <dbReference type="Proteomes" id="UP000261540"/>
    </source>
</evidence>
<dbReference type="STRING" id="1676925.ENSPKIP00000002581"/>
<feature type="compositionally biased region" description="Basic and acidic residues" evidence="2">
    <location>
        <begin position="1"/>
        <end position="12"/>
    </location>
</feature>
<dbReference type="PANTHER" id="PTHR14715">
    <property type="entry name" value="FAM124 DOMAIN-CONTAINING PROTEIN-RELATED"/>
    <property type="match status" value="1"/>
</dbReference>
<feature type="region of interest" description="Disordered" evidence="2">
    <location>
        <begin position="487"/>
        <end position="536"/>
    </location>
</feature>
<dbReference type="Ensembl" id="ENSPKIT00000026528.1">
    <property type="protein sequence ID" value="ENSPKIP00000002581.1"/>
    <property type="gene ID" value="ENSPKIG00000020427.1"/>
</dbReference>
<feature type="region of interest" description="Disordered" evidence="2">
    <location>
        <begin position="448"/>
        <end position="473"/>
    </location>
</feature>
<dbReference type="PANTHER" id="PTHR14715:SF4">
    <property type="entry name" value="PROTEIN FAM124A"/>
    <property type="match status" value="1"/>
</dbReference>
<evidence type="ECO:0000256" key="2">
    <source>
        <dbReference type="SAM" id="MobiDB-lite"/>
    </source>
</evidence>
<accession>A0A3B3QAZ6</accession>
<protein>
    <submittedName>
        <fullName evidence="4">Family with sequence similarity 124 member A</fullName>
    </submittedName>
</protein>
<feature type="region of interest" description="Disordered" evidence="2">
    <location>
        <begin position="1"/>
        <end position="33"/>
    </location>
</feature>
<dbReference type="Proteomes" id="UP000261540">
    <property type="component" value="Unplaced"/>
</dbReference>
<feature type="domain" description="FAM124" evidence="3">
    <location>
        <begin position="49"/>
        <end position="281"/>
    </location>
</feature>
<feature type="compositionally biased region" description="Polar residues" evidence="2">
    <location>
        <begin position="494"/>
        <end position="505"/>
    </location>
</feature>
<sequence length="536" mass="58851">MSLSSEMEKISTEDDGVDSGAETGGSDYSRMSTASSDLLRGDLPDPYLVSVHIITDPGTAKPLQRAADAALSWVHPELRLLCVSERGPGQCRPKRAPVSSGSVAIPVLAIILFLREGPAACLYGALQFPPWHHHHTERPEGHRSPLPPAGLDLFTLGPGTPPWAVRQVHYGREVVRLAVSCRHEHFGDTVRLYSLLLHRRPAQTTEAFCFFVLYSTPDMEIQLSLKRLPRRQSPTPIEAAVLEFRVQDVGALVPLLPRPCTPISAARWQTEDYDGNKILLQVPGSARHRRRHTLVQLHSLLDDSCSALNPPPSDPEPLPLPQDTYGPPSQWSRHSHPHTPRLRNQAQSQASLQDLLPAYWEEESRRHRDPGASRMRWTGQRAPSLFSLSFTDVSLPPSSTPHFPAPTRCSFVAPPFRLNVDMLLGAVETDVDTGQTLDRWGTLDLSVVSGYSRPRPRPRPVSAPPLDPESSLLGQCYGTHASLSLIPSHPPGSISASRPASTTPPATDPVPGRTCPPLSKSQTGTPHAEEDQEFYI</sequence>
<dbReference type="Pfam" id="PF15067">
    <property type="entry name" value="FAM124"/>
    <property type="match status" value="1"/>
</dbReference>
<dbReference type="InterPro" id="IPR029380">
    <property type="entry name" value="FAM124"/>
</dbReference>
<comment type="similarity">
    <text evidence="1">Belongs to the FAM124 family.</text>
</comment>
<dbReference type="GeneTree" id="ENSGT00590000083134"/>
<reference evidence="4" key="2">
    <citation type="submission" date="2025-09" db="UniProtKB">
        <authorList>
            <consortium name="Ensembl"/>
        </authorList>
    </citation>
    <scope>IDENTIFICATION</scope>
</reference>
<feature type="compositionally biased region" description="Pro residues" evidence="2">
    <location>
        <begin position="309"/>
        <end position="320"/>
    </location>
</feature>
<dbReference type="InterPro" id="IPR046365">
    <property type="entry name" value="FAM124_dom"/>
</dbReference>
<dbReference type="OrthoDB" id="10023686at2759"/>
<evidence type="ECO:0000259" key="3">
    <source>
        <dbReference type="Pfam" id="PF15067"/>
    </source>
</evidence>
<evidence type="ECO:0000256" key="1">
    <source>
        <dbReference type="ARBA" id="ARBA00006440"/>
    </source>
</evidence>
<proteinExistence type="inferred from homology"/>
<keyword evidence="5" id="KW-1185">Reference proteome</keyword>
<organism evidence="4 5">
    <name type="scientific">Paramormyrops kingsleyae</name>
    <dbReference type="NCBI Taxonomy" id="1676925"/>
    <lineage>
        <taxon>Eukaryota</taxon>
        <taxon>Metazoa</taxon>
        <taxon>Chordata</taxon>
        <taxon>Craniata</taxon>
        <taxon>Vertebrata</taxon>
        <taxon>Euteleostomi</taxon>
        <taxon>Actinopterygii</taxon>
        <taxon>Neopterygii</taxon>
        <taxon>Teleostei</taxon>
        <taxon>Osteoglossocephala</taxon>
        <taxon>Osteoglossomorpha</taxon>
        <taxon>Osteoglossiformes</taxon>
        <taxon>Mormyridae</taxon>
        <taxon>Paramormyrops</taxon>
    </lineage>
</organism>
<evidence type="ECO:0000313" key="4">
    <source>
        <dbReference type="Ensembl" id="ENSPKIP00000002581.1"/>
    </source>
</evidence>
<feature type="region of interest" description="Disordered" evidence="2">
    <location>
        <begin position="305"/>
        <end position="348"/>
    </location>
</feature>
<reference evidence="4" key="1">
    <citation type="submission" date="2025-08" db="UniProtKB">
        <authorList>
            <consortium name="Ensembl"/>
        </authorList>
    </citation>
    <scope>IDENTIFICATION</scope>
</reference>
<dbReference type="AlphaFoldDB" id="A0A3B3QAZ6"/>
<name>A0A3B3QAZ6_9TELE</name>